<feature type="compositionally biased region" description="Polar residues" evidence="1">
    <location>
        <begin position="225"/>
        <end position="251"/>
    </location>
</feature>
<keyword evidence="3" id="KW-1185">Reference proteome</keyword>
<reference evidence="2 3" key="1">
    <citation type="submission" date="2024-05" db="EMBL/GenBank/DDBJ databases">
        <authorList>
            <person name="Wallberg A."/>
        </authorList>
    </citation>
    <scope>NUCLEOTIDE SEQUENCE [LARGE SCALE GENOMIC DNA]</scope>
</reference>
<gene>
    <name evidence="2" type="ORF">MNOR_LOCUS38451</name>
</gene>
<sequence length="522" mass="57304">MDCELCEVIIDGALRHEHVTQEEYTTAIPQISVNAAEGVTGLQVECSSPDLDESFGNLDESFGSGNESFYSTRSSIKFKSFESLVSQSISTSDLYQNSSCNNLYTSALSLPRYTPSPTACDNSQDYPRISHSQQTLYRLPGVIEQNKYFKSDFKYLSASMSTLPRTASSLTSEDGEKKKKGLISSFRKSRKSSRKVQDQKHSSDISLTPTYKTDKSDGEQDSRDSGSSTPTNASSISYTLNNSLPNISKSMSLPRGKGIVTNLTDPVQGANIERLNGNMVIVKDGDFKSNSTASLTKVDQKKNKQSDITALQKNERATKTDKSRLGTFLRKEVKRQTPEIRVEPSNDYTSVLKEEKGIPKIKRASSSSPRPDNRNSSVVLAPQKSSTIGRASSATSINSNSEASSTDSSFRSYIQTVELVKKETKVKTSEIPNLEKPKESKPIIGKVTSPATIKMVDPNQKQAEKSLIKSEAEKESSKSSSLPKEENPKTLPVDKKRPGTTLLKPLSSEVTRKRSNGSNFIS</sequence>
<evidence type="ECO:0000313" key="3">
    <source>
        <dbReference type="Proteomes" id="UP001497623"/>
    </source>
</evidence>
<organism evidence="2 3">
    <name type="scientific">Meganyctiphanes norvegica</name>
    <name type="common">Northern krill</name>
    <name type="synonym">Thysanopoda norvegica</name>
    <dbReference type="NCBI Taxonomy" id="48144"/>
    <lineage>
        <taxon>Eukaryota</taxon>
        <taxon>Metazoa</taxon>
        <taxon>Ecdysozoa</taxon>
        <taxon>Arthropoda</taxon>
        <taxon>Crustacea</taxon>
        <taxon>Multicrustacea</taxon>
        <taxon>Malacostraca</taxon>
        <taxon>Eumalacostraca</taxon>
        <taxon>Eucarida</taxon>
        <taxon>Euphausiacea</taxon>
        <taxon>Euphausiidae</taxon>
        <taxon>Meganyctiphanes</taxon>
    </lineage>
</organism>
<dbReference type="AlphaFoldDB" id="A0AAV2SK01"/>
<feature type="region of interest" description="Disordered" evidence="1">
    <location>
        <begin position="424"/>
        <end position="522"/>
    </location>
</feature>
<name>A0AAV2SK01_MEGNR</name>
<dbReference type="EMBL" id="CAXKWB010087628">
    <property type="protein sequence ID" value="CAL4212151.1"/>
    <property type="molecule type" value="Genomic_DNA"/>
</dbReference>
<evidence type="ECO:0000313" key="2">
    <source>
        <dbReference type="EMBL" id="CAL4212151.1"/>
    </source>
</evidence>
<feature type="non-terminal residue" evidence="2">
    <location>
        <position position="522"/>
    </location>
</feature>
<proteinExistence type="predicted"/>
<accession>A0AAV2SK01</accession>
<comment type="caution">
    <text evidence="2">The sequence shown here is derived from an EMBL/GenBank/DDBJ whole genome shotgun (WGS) entry which is preliminary data.</text>
</comment>
<feature type="compositionally biased region" description="Basic and acidic residues" evidence="1">
    <location>
        <begin position="462"/>
        <end position="497"/>
    </location>
</feature>
<feature type="compositionally biased region" description="Basic and acidic residues" evidence="1">
    <location>
        <begin position="212"/>
        <end position="224"/>
    </location>
</feature>
<feature type="region of interest" description="Disordered" evidence="1">
    <location>
        <begin position="164"/>
        <end position="253"/>
    </location>
</feature>
<feature type="compositionally biased region" description="Basic and acidic residues" evidence="1">
    <location>
        <begin position="424"/>
        <end position="441"/>
    </location>
</feature>
<protein>
    <submittedName>
        <fullName evidence="2">Uncharacterized protein</fullName>
    </submittedName>
</protein>
<dbReference type="Proteomes" id="UP001497623">
    <property type="component" value="Unassembled WGS sequence"/>
</dbReference>
<feature type="compositionally biased region" description="Low complexity" evidence="1">
    <location>
        <begin position="365"/>
        <end position="377"/>
    </location>
</feature>
<feature type="compositionally biased region" description="Low complexity" evidence="1">
    <location>
        <begin position="391"/>
        <end position="409"/>
    </location>
</feature>
<evidence type="ECO:0000256" key="1">
    <source>
        <dbReference type="SAM" id="MobiDB-lite"/>
    </source>
</evidence>
<feature type="region of interest" description="Disordered" evidence="1">
    <location>
        <begin position="359"/>
        <end position="409"/>
    </location>
</feature>